<dbReference type="PANTHER" id="PTHR30035:SF3">
    <property type="entry name" value="INTERMEMBRANE PHOSPHOLIPID TRANSPORT SYSTEM LIPOPROTEIN MLAA"/>
    <property type="match status" value="1"/>
</dbReference>
<evidence type="ECO:0008006" key="3">
    <source>
        <dbReference type="Google" id="ProtNLM"/>
    </source>
</evidence>
<comment type="caution">
    <text evidence="2">The sequence shown here is derived from an EMBL/GenBank/DDBJ whole genome shotgun (WGS) entry which is preliminary data.</text>
</comment>
<sequence length="256" mass="29101">MTQAVYCIRNLLLPVITSGLILLSGCSTSPEKSAHETPAQYSVESVVRDDVNYVIDIYDPWEGFNRGMYRFNAGFDHYIFLPVVNAYTYVMPDVVEDSVSNFFNNLFEITNLVNSILQLKPTATLETTERFLINSTVGLAGLFDVASKWGIYEHDEDFGQTLGHYGVGEGPYIVLPIAGPSNMRDTTGLIVDSLTFTEIDILNLDDHNKRKAAFYLLNAIDRRHRTGFRYYDSGSPFEYELIRLMYTEKRKLDIAR</sequence>
<dbReference type="Pfam" id="PF04333">
    <property type="entry name" value="MlaA"/>
    <property type="match status" value="1"/>
</dbReference>
<dbReference type="EMBL" id="LAZR01050861">
    <property type="protein sequence ID" value="KKK86403.1"/>
    <property type="molecule type" value="Genomic_DNA"/>
</dbReference>
<dbReference type="AlphaFoldDB" id="A0A0F8YYC6"/>
<dbReference type="GO" id="GO:0120010">
    <property type="term" value="P:intermembrane phospholipid transfer"/>
    <property type="evidence" value="ECO:0007669"/>
    <property type="project" value="TreeGrafter"/>
</dbReference>
<evidence type="ECO:0000313" key="2">
    <source>
        <dbReference type="EMBL" id="KKK86403.1"/>
    </source>
</evidence>
<name>A0A0F8YYC6_9ZZZZ</name>
<proteinExistence type="predicted"/>
<dbReference type="PANTHER" id="PTHR30035">
    <property type="entry name" value="LIPOPROTEIN VACJ-RELATED"/>
    <property type="match status" value="1"/>
</dbReference>
<keyword evidence="1" id="KW-0732">Signal</keyword>
<evidence type="ECO:0000256" key="1">
    <source>
        <dbReference type="ARBA" id="ARBA00022729"/>
    </source>
</evidence>
<organism evidence="2">
    <name type="scientific">marine sediment metagenome</name>
    <dbReference type="NCBI Taxonomy" id="412755"/>
    <lineage>
        <taxon>unclassified sequences</taxon>
        <taxon>metagenomes</taxon>
        <taxon>ecological metagenomes</taxon>
    </lineage>
</organism>
<reference evidence="2" key="1">
    <citation type="journal article" date="2015" name="Nature">
        <title>Complex archaea that bridge the gap between prokaryotes and eukaryotes.</title>
        <authorList>
            <person name="Spang A."/>
            <person name="Saw J.H."/>
            <person name="Jorgensen S.L."/>
            <person name="Zaremba-Niedzwiedzka K."/>
            <person name="Martijn J."/>
            <person name="Lind A.E."/>
            <person name="van Eijk R."/>
            <person name="Schleper C."/>
            <person name="Guy L."/>
            <person name="Ettema T.J."/>
        </authorList>
    </citation>
    <scope>NUCLEOTIDE SEQUENCE</scope>
</reference>
<dbReference type="InterPro" id="IPR007428">
    <property type="entry name" value="MlaA"/>
</dbReference>
<dbReference type="GO" id="GO:0016020">
    <property type="term" value="C:membrane"/>
    <property type="evidence" value="ECO:0007669"/>
    <property type="project" value="InterPro"/>
</dbReference>
<gene>
    <name evidence="2" type="ORF">LCGC14_2763590</name>
</gene>
<dbReference type="PRINTS" id="PR01805">
    <property type="entry name" value="VACJLIPOPROT"/>
</dbReference>
<protein>
    <recommendedName>
        <fullName evidence="3">VacJ family lipoprotein</fullName>
    </recommendedName>
</protein>
<accession>A0A0F8YYC6</accession>